<protein>
    <recommendedName>
        <fullName evidence="5">S1 motif domain-containing protein</fullName>
    </recommendedName>
</protein>
<accession>A0ABR3GMZ2</accession>
<dbReference type="InterPro" id="IPR011488">
    <property type="entry name" value="TIF_2_asu"/>
</dbReference>
<gene>
    <name evidence="6" type="ORF">Q9L58_003779</name>
</gene>
<dbReference type="PANTHER" id="PTHR10602">
    <property type="entry name" value="EUKARYOTIC TRANSLATION INITIATION FACTOR 2 SUBUNIT 1"/>
    <property type="match status" value="1"/>
</dbReference>
<dbReference type="Proteomes" id="UP001447188">
    <property type="component" value="Unassembled WGS sequence"/>
</dbReference>
<dbReference type="CDD" id="cd04452">
    <property type="entry name" value="S1_IF2_alpha"/>
    <property type="match status" value="1"/>
</dbReference>
<dbReference type="Pfam" id="PF07541">
    <property type="entry name" value="EIF_2_alpha"/>
    <property type="match status" value="1"/>
</dbReference>
<keyword evidence="7" id="KW-1185">Reference proteome</keyword>
<feature type="domain" description="S1 motif" evidence="5">
    <location>
        <begin position="18"/>
        <end position="89"/>
    </location>
</feature>
<proteinExistence type="inferred from homology"/>
<evidence type="ECO:0000256" key="2">
    <source>
        <dbReference type="ARBA" id="ARBA00022540"/>
    </source>
</evidence>
<sequence>MESRNKCRYYEEQLPELEQVVMVNIIKNTELGVYVKLLEYDDIDGMILPGELSRRRIRSMQKIVRIGSDEPVVVIRIDKEKGYIDLSKRRVTPEETVECEKRFQKVKAADNILQHVAEKLDIPILDLYETVAWPLARKYKFAVDAFKMSIFAPKILNEIKFASPVIKEELVKYIATRLKPHASKLRADIEVQCFGYDGIDAVKNALLSGEAVATETTPLKVRLVAPPLFVLNSLQCFDQDEGIRVLKKAIDAIKSSIEAVDGGSIRVVMEPKVVNSQDDECLRELMEKRATENMEVSGDEDSESEDIEIR</sequence>
<dbReference type="EMBL" id="JBBBZM010000037">
    <property type="protein sequence ID" value="KAL0637295.1"/>
    <property type="molecule type" value="Genomic_DNA"/>
</dbReference>
<organism evidence="6 7">
    <name type="scientific">Discina gigas</name>
    <dbReference type="NCBI Taxonomy" id="1032678"/>
    <lineage>
        <taxon>Eukaryota</taxon>
        <taxon>Fungi</taxon>
        <taxon>Dikarya</taxon>
        <taxon>Ascomycota</taxon>
        <taxon>Pezizomycotina</taxon>
        <taxon>Pezizomycetes</taxon>
        <taxon>Pezizales</taxon>
        <taxon>Discinaceae</taxon>
        <taxon>Discina</taxon>
    </lineage>
</organism>
<feature type="compositionally biased region" description="Acidic residues" evidence="4">
    <location>
        <begin position="297"/>
        <end position="310"/>
    </location>
</feature>
<reference evidence="6 7" key="1">
    <citation type="submission" date="2024-02" db="EMBL/GenBank/DDBJ databases">
        <title>Discinaceae phylogenomics.</title>
        <authorList>
            <person name="Dirks A.C."/>
            <person name="James T.Y."/>
        </authorList>
    </citation>
    <scope>NUCLEOTIDE SEQUENCE [LARGE SCALE GENOMIC DNA]</scope>
    <source>
        <strain evidence="6 7">ACD0624</strain>
    </source>
</reference>
<dbReference type="SMART" id="SM00316">
    <property type="entry name" value="S1"/>
    <property type="match status" value="1"/>
</dbReference>
<comment type="caution">
    <text evidence="6">The sequence shown here is derived from an EMBL/GenBank/DDBJ whole genome shotgun (WGS) entry which is preliminary data.</text>
</comment>
<evidence type="ECO:0000256" key="3">
    <source>
        <dbReference type="ARBA" id="ARBA00022917"/>
    </source>
</evidence>
<evidence type="ECO:0000313" key="7">
    <source>
        <dbReference type="Proteomes" id="UP001447188"/>
    </source>
</evidence>
<dbReference type="InterPro" id="IPR003029">
    <property type="entry name" value="S1_domain"/>
</dbReference>
<keyword evidence="2" id="KW-0396">Initiation factor</keyword>
<dbReference type="InterPro" id="IPR024055">
    <property type="entry name" value="TIF2_asu_C"/>
</dbReference>
<dbReference type="InterPro" id="IPR044126">
    <property type="entry name" value="S1_IF2_alpha"/>
</dbReference>
<dbReference type="Gene3D" id="3.30.70.1130">
    <property type="entry name" value="EIF_2_alpha"/>
    <property type="match status" value="1"/>
</dbReference>
<name>A0ABR3GMZ2_9PEZI</name>
<dbReference type="Gene3D" id="2.40.50.140">
    <property type="entry name" value="Nucleic acid-binding proteins"/>
    <property type="match status" value="1"/>
</dbReference>
<dbReference type="SUPFAM" id="SSF50249">
    <property type="entry name" value="Nucleic acid-binding proteins"/>
    <property type="match status" value="1"/>
</dbReference>
<evidence type="ECO:0000313" key="6">
    <source>
        <dbReference type="EMBL" id="KAL0637295.1"/>
    </source>
</evidence>
<dbReference type="InterPro" id="IPR012340">
    <property type="entry name" value="NA-bd_OB-fold"/>
</dbReference>
<dbReference type="SUPFAM" id="SSF110993">
    <property type="entry name" value="eIF-2-alpha, C-terminal domain"/>
    <property type="match status" value="1"/>
</dbReference>
<dbReference type="PANTHER" id="PTHR10602:SF0">
    <property type="entry name" value="EUKARYOTIC TRANSLATION INITIATION FACTOR 2 SUBUNIT 1"/>
    <property type="match status" value="1"/>
</dbReference>
<evidence type="ECO:0000259" key="5">
    <source>
        <dbReference type="PROSITE" id="PS50126"/>
    </source>
</evidence>
<dbReference type="SUPFAM" id="SSF116742">
    <property type="entry name" value="eIF2alpha middle domain-like"/>
    <property type="match status" value="1"/>
</dbReference>
<dbReference type="InterPro" id="IPR024054">
    <property type="entry name" value="TIF2_asu_middle_sf"/>
</dbReference>
<feature type="region of interest" description="Disordered" evidence="4">
    <location>
        <begin position="289"/>
        <end position="310"/>
    </location>
</feature>
<comment type="similarity">
    <text evidence="1">Belongs to the eIF-2-alpha family.</text>
</comment>
<dbReference type="Gene3D" id="1.10.150.190">
    <property type="entry name" value="Translation initiation factor 2, subunit 1, domain 2"/>
    <property type="match status" value="1"/>
</dbReference>
<evidence type="ECO:0000256" key="1">
    <source>
        <dbReference type="ARBA" id="ARBA00007223"/>
    </source>
</evidence>
<keyword evidence="3" id="KW-0648">Protein biosynthesis</keyword>
<dbReference type="Pfam" id="PF00575">
    <property type="entry name" value="S1"/>
    <property type="match status" value="1"/>
</dbReference>
<dbReference type="PROSITE" id="PS50126">
    <property type="entry name" value="S1"/>
    <property type="match status" value="1"/>
</dbReference>
<evidence type="ECO:0000256" key="4">
    <source>
        <dbReference type="SAM" id="MobiDB-lite"/>
    </source>
</evidence>